<protein>
    <submittedName>
        <fullName evidence="6">RND family efflux transporter, MFP subunit</fullName>
    </submittedName>
</protein>
<evidence type="ECO:0000256" key="2">
    <source>
        <dbReference type="ARBA" id="ARBA00023054"/>
    </source>
</evidence>
<dbReference type="Proteomes" id="UP000243406">
    <property type="component" value="Unassembled WGS sequence"/>
</dbReference>
<name>A0A1T5B3B0_9FIRM</name>
<evidence type="ECO:0000313" key="7">
    <source>
        <dbReference type="Proteomes" id="UP000243406"/>
    </source>
</evidence>
<dbReference type="PANTHER" id="PTHR32347">
    <property type="entry name" value="EFFLUX SYSTEM COMPONENT YKNX-RELATED"/>
    <property type="match status" value="1"/>
</dbReference>
<dbReference type="Gene3D" id="1.10.287.470">
    <property type="entry name" value="Helix hairpin bin"/>
    <property type="match status" value="1"/>
</dbReference>
<comment type="subcellular location">
    <subcellularLocation>
        <location evidence="1">Cell envelope</location>
    </subcellularLocation>
</comment>
<keyword evidence="4" id="KW-0812">Transmembrane</keyword>
<dbReference type="Gene3D" id="2.40.50.100">
    <property type="match status" value="1"/>
</dbReference>
<proteinExistence type="predicted"/>
<feature type="domain" description="Multidrug resistance protein MdtA-like barrel-sandwich hybrid" evidence="5">
    <location>
        <begin position="87"/>
        <end position="281"/>
    </location>
</feature>
<reference evidence="7" key="1">
    <citation type="submission" date="2017-02" db="EMBL/GenBank/DDBJ databases">
        <authorList>
            <person name="Varghese N."/>
            <person name="Submissions S."/>
        </authorList>
    </citation>
    <scope>NUCLEOTIDE SEQUENCE [LARGE SCALE GENOMIC DNA]</scope>
    <source>
        <strain evidence="7">ATCC 35199</strain>
    </source>
</reference>
<dbReference type="PANTHER" id="PTHR32347:SF14">
    <property type="entry name" value="EFFLUX SYSTEM COMPONENT YKNX-RELATED"/>
    <property type="match status" value="1"/>
</dbReference>
<sequence length="461" mass="50855">MGLEKLKNRLKKTSEQDSVQGEKKKFFKGKKKIIIPVLIIAILGASIFAWSKSKGEQNPMVTTMPLTKGTIEHSLSITGKIEGTDSAEISSSLNYEIVQINVKEGDYVEKGQVLAVLDDKDLKQEINLSQKDLELAELQYKENIDSKSKLDTSTASATISVNQSQIEYDEAKRQLEIKKALFESGAIPKEEYTQAEISVQKSEIALELAKDGLRKAKLDVQKTIDEQSPKASDKKALEIKREQLNQKQQDLEKVYIKSPISGTVTRVNARLGRTPQASDDNKPLFVVENLSDLRMKVSISEFDIGSIKAGLGAEISADVLGSDKVNALVYNISPTGEPKEGGNSKEMVIPVILDIVDEDPRLIAGVTASAKIMIEQKDNVFKVPYEAVLEEDGKNYLVIEKDNVLKRVAVELGLESDVELEVISSELKENDSVVLSPDPSYIDGMKVEKMPEMGAEIKAEN</sequence>
<evidence type="ECO:0000256" key="4">
    <source>
        <dbReference type="SAM" id="Phobius"/>
    </source>
</evidence>
<dbReference type="AlphaFoldDB" id="A0A1T5B3B0"/>
<accession>A0A1T5B3B0</accession>
<feature type="transmembrane region" description="Helical" evidence="4">
    <location>
        <begin position="33"/>
        <end position="51"/>
    </location>
</feature>
<dbReference type="GO" id="GO:0030313">
    <property type="term" value="C:cell envelope"/>
    <property type="evidence" value="ECO:0007669"/>
    <property type="project" value="UniProtKB-SubCell"/>
</dbReference>
<dbReference type="InterPro" id="IPR058625">
    <property type="entry name" value="MdtA-like_BSH"/>
</dbReference>
<dbReference type="Gene3D" id="2.40.30.170">
    <property type="match status" value="1"/>
</dbReference>
<feature type="coiled-coil region" evidence="3">
    <location>
        <begin position="119"/>
        <end position="181"/>
    </location>
</feature>
<dbReference type="EMBL" id="FUYN01000002">
    <property type="protein sequence ID" value="SKB41706.1"/>
    <property type="molecule type" value="Genomic_DNA"/>
</dbReference>
<dbReference type="RefSeq" id="WP_079589296.1">
    <property type="nucleotide sequence ID" value="NZ_FUYN01000002.1"/>
</dbReference>
<dbReference type="InterPro" id="IPR050465">
    <property type="entry name" value="UPF0194_transport"/>
</dbReference>
<keyword evidence="7" id="KW-1185">Reference proteome</keyword>
<evidence type="ECO:0000256" key="3">
    <source>
        <dbReference type="SAM" id="Coils"/>
    </source>
</evidence>
<evidence type="ECO:0000313" key="6">
    <source>
        <dbReference type="EMBL" id="SKB41706.1"/>
    </source>
</evidence>
<evidence type="ECO:0000259" key="5">
    <source>
        <dbReference type="Pfam" id="PF25917"/>
    </source>
</evidence>
<keyword evidence="4" id="KW-0472">Membrane</keyword>
<organism evidence="6 7">
    <name type="scientific">Acetoanaerobium noterae</name>
    <dbReference type="NCBI Taxonomy" id="745369"/>
    <lineage>
        <taxon>Bacteria</taxon>
        <taxon>Bacillati</taxon>
        <taxon>Bacillota</taxon>
        <taxon>Clostridia</taxon>
        <taxon>Peptostreptococcales</taxon>
        <taxon>Filifactoraceae</taxon>
        <taxon>Acetoanaerobium</taxon>
    </lineage>
</organism>
<dbReference type="OrthoDB" id="9777308at2"/>
<gene>
    <name evidence="6" type="ORF">SAMN02745120_1417</name>
</gene>
<keyword evidence="4" id="KW-1133">Transmembrane helix</keyword>
<dbReference type="Gene3D" id="2.40.420.20">
    <property type="match status" value="1"/>
</dbReference>
<dbReference type="SUPFAM" id="SSF111369">
    <property type="entry name" value="HlyD-like secretion proteins"/>
    <property type="match status" value="2"/>
</dbReference>
<keyword evidence="2 3" id="KW-0175">Coiled coil</keyword>
<evidence type="ECO:0000256" key="1">
    <source>
        <dbReference type="ARBA" id="ARBA00004196"/>
    </source>
</evidence>
<dbReference type="Pfam" id="PF25917">
    <property type="entry name" value="BSH_RND"/>
    <property type="match status" value="1"/>
</dbReference>